<dbReference type="EMBL" id="CADEAL010001623">
    <property type="protein sequence ID" value="CAB1434013.1"/>
    <property type="molecule type" value="Genomic_DNA"/>
</dbReference>
<keyword evidence="3" id="KW-1185">Reference proteome</keyword>
<name>A0A9N7YJR7_PLEPL</name>
<dbReference type="AlphaFoldDB" id="A0A9N7YJR7"/>
<keyword evidence="1" id="KW-1133">Transmembrane helix</keyword>
<keyword evidence="1" id="KW-0812">Transmembrane</keyword>
<protein>
    <submittedName>
        <fullName evidence="2">Uncharacterized protein</fullName>
    </submittedName>
</protein>
<sequence>MSSSGEVVFRALETPLLCLGAVTAAWFSVCTVCRLLTGFRLWVLGNGRLVSPTQLGKWAGSPMFVFVIFAPCSFCLALLQPQRSLAPRHHLYAGRSHEREMGTREG</sequence>
<proteinExistence type="predicted"/>
<evidence type="ECO:0000313" key="2">
    <source>
        <dbReference type="EMBL" id="CAB1434013.1"/>
    </source>
</evidence>
<feature type="transmembrane region" description="Helical" evidence="1">
    <location>
        <begin position="59"/>
        <end position="79"/>
    </location>
</feature>
<evidence type="ECO:0000256" key="1">
    <source>
        <dbReference type="SAM" id="Phobius"/>
    </source>
</evidence>
<accession>A0A9N7YJR7</accession>
<keyword evidence="1" id="KW-0472">Membrane</keyword>
<evidence type="ECO:0000313" key="3">
    <source>
        <dbReference type="Proteomes" id="UP001153269"/>
    </source>
</evidence>
<feature type="transmembrane region" description="Helical" evidence="1">
    <location>
        <begin position="16"/>
        <end position="39"/>
    </location>
</feature>
<organism evidence="2 3">
    <name type="scientific">Pleuronectes platessa</name>
    <name type="common">European plaice</name>
    <dbReference type="NCBI Taxonomy" id="8262"/>
    <lineage>
        <taxon>Eukaryota</taxon>
        <taxon>Metazoa</taxon>
        <taxon>Chordata</taxon>
        <taxon>Craniata</taxon>
        <taxon>Vertebrata</taxon>
        <taxon>Euteleostomi</taxon>
        <taxon>Actinopterygii</taxon>
        <taxon>Neopterygii</taxon>
        <taxon>Teleostei</taxon>
        <taxon>Neoteleostei</taxon>
        <taxon>Acanthomorphata</taxon>
        <taxon>Carangaria</taxon>
        <taxon>Pleuronectiformes</taxon>
        <taxon>Pleuronectoidei</taxon>
        <taxon>Pleuronectidae</taxon>
        <taxon>Pleuronectes</taxon>
    </lineage>
</organism>
<gene>
    <name evidence="2" type="ORF">PLEPLA_LOCUS22102</name>
</gene>
<dbReference type="Proteomes" id="UP001153269">
    <property type="component" value="Unassembled WGS sequence"/>
</dbReference>
<reference evidence="2" key="1">
    <citation type="submission" date="2020-03" db="EMBL/GenBank/DDBJ databases">
        <authorList>
            <person name="Weist P."/>
        </authorList>
    </citation>
    <scope>NUCLEOTIDE SEQUENCE</scope>
</reference>
<comment type="caution">
    <text evidence="2">The sequence shown here is derived from an EMBL/GenBank/DDBJ whole genome shotgun (WGS) entry which is preliminary data.</text>
</comment>